<sequence length="271" mass="29849">MATRWGICSAGKISHDFTVALKTLPLRDHQIVAVAAQKLQDAQEFAKKHSIRQAYGSYEELARDPEIEVVYVGTIHPYHLPVGMIFMKAQKNVLCEKPMAMNLREVQELMASAKMNQVFLMEAVWTCFFPASLEIERLLSRGEVGEVKMVKADFGAPLMHVPRAVEKELLDIGIYCLQFISTGVCMDTGSETAMGHLGRNTSLLYLIGDILTTTLVIGDIVRSPLPIGDILLVGQTQSLAILVCPVGLKESPRISQADSLQVGVVYSQDCQ</sequence>
<accession>A0A673XTW4</accession>
<dbReference type="EC" id="1.3.1.20" evidence="3"/>
<gene>
    <name evidence="12" type="primary">DHDH</name>
</gene>
<dbReference type="AlphaFoldDB" id="A0A673XTW4"/>
<evidence type="ECO:0000256" key="2">
    <source>
        <dbReference type="ARBA" id="ARBA00023002"/>
    </source>
</evidence>
<dbReference type="Gene3D" id="3.30.360.10">
    <property type="entry name" value="Dihydrodipicolinate Reductase, domain 2"/>
    <property type="match status" value="1"/>
</dbReference>
<organism evidence="12 13">
    <name type="scientific">Salmo trutta</name>
    <name type="common">Brown trout</name>
    <dbReference type="NCBI Taxonomy" id="8032"/>
    <lineage>
        <taxon>Eukaryota</taxon>
        <taxon>Metazoa</taxon>
        <taxon>Chordata</taxon>
        <taxon>Craniata</taxon>
        <taxon>Vertebrata</taxon>
        <taxon>Euteleostomi</taxon>
        <taxon>Actinopterygii</taxon>
        <taxon>Neopterygii</taxon>
        <taxon>Teleostei</taxon>
        <taxon>Protacanthopterygii</taxon>
        <taxon>Salmoniformes</taxon>
        <taxon>Salmonidae</taxon>
        <taxon>Salmoninae</taxon>
        <taxon>Salmo</taxon>
    </lineage>
</organism>
<dbReference type="Proteomes" id="UP000472277">
    <property type="component" value="Chromosome 12"/>
</dbReference>
<dbReference type="SUPFAM" id="SSF51735">
    <property type="entry name" value="NAD(P)-binding Rossmann-fold domains"/>
    <property type="match status" value="1"/>
</dbReference>
<keyword evidence="2" id="KW-0560">Oxidoreductase</keyword>
<evidence type="ECO:0000256" key="9">
    <source>
        <dbReference type="ARBA" id="ARBA00047423"/>
    </source>
</evidence>
<dbReference type="GeneTree" id="ENSGT00390000007946"/>
<dbReference type="Ensembl" id="ENSSTUT00000026436.1">
    <property type="protein sequence ID" value="ENSSTUP00000025223.1"/>
    <property type="gene ID" value="ENSSTUG00000011008.1"/>
</dbReference>
<dbReference type="OMA" id="WAGRISH"/>
<comment type="similarity">
    <text evidence="1">Belongs to the Gfo/Idh/MocA family.</text>
</comment>
<evidence type="ECO:0000256" key="8">
    <source>
        <dbReference type="ARBA" id="ARBA00043025"/>
    </source>
</evidence>
<feature type="domain" description="Gfo/Idh/MocA-like oxidoreductase N-terminal" evidence="11">
    <location>
        <begin position="4"/>
        <end position="121"/>
    </location>
</feature>
<dbReference type="Pfam" id="PF01408">
    <property type="entry name" value="GFO_IDH_MocA"/>
    <property type="match status" value="1"/>
</dbReference>
<reference evidence="12" key="2">
    <citation type="submission" date="2025-09" db="UniProtKB">
        <authorList>
            <consortium name="Ensembl"/>
        </authorList>
    </citation>
    <scope>IDENTIFICATION</scope>
</reference>
<dbReference type="InterPro" id="IPR036291">
    <property type="entry name" value="NAD(P)-bd_dom_sf"/>
</dbReference>
<dbReference type="PANTHER" id="PTHR22604">
    <property type="entry name" value="OXIDOREDUCTASES"/>
    <property type="match status" value="1"/>
</dbReference>
<evidence type="ECO:0000256" key="7">
    <source>
        <dbReference type="ARBA" id="ARBA00042988"/>
    </source>
</evidence>
<proteinExistence type="inferred from homology"/>
<comment type="catalytic activity">
    <reaction evidence="10">
        <text>D-xylose + NADP(+) = D-xylono-1,5-lactone + NADPH + H(+)</text>
        <dbReference type="Rhea" id="RHEA:22000"/>
        <dbReference type="ChEBI" id="CHEBI:15378"/>
        <dbReference type="ChEBI" id="CHEBI:15867"/>
        <dbReference type="ChEBI" id="CHEBI:53455"/>
        <dbReference type="ChEBI" id="CHEBI:57783"/>
        <dbReference type="ChEBI" id="CHEBI:58349"/>
        <dbReference type="EC" id="1.1.1.179"/>
    </reaction>
</comment>
<dbReference type="GO" id="GO:0000166">
    <property type="term" value="F:nucleotide binding"/>
    <property type="evidence" value="ECO:0007669"/>
    <property type="project" value="InterPro"/>
</dbReference>
<evidence type="ECO:0000256" key="1">
    <source>
        <dbReference type="ARBA" id="ARBA00010928"/>
    </source>
</evidence>
<dbReference type="GO" id="GO:0047115">
    <property type="term" value="F:trans-1,2-dihydrobenzene-1,2-diol dehydrogenase activity"/>
    <property type="evidence" value="ECO:0007669"/>
    <property type="project" value="UniProtKB-EC"/>
</dbReference>
<name>A0A673XTW4_SALTR</name>
<dbReference type="Gene3D" id="3.40.50.720">
    <property type="entry name" value="NAD(P)-binding Rossmann-like Domain"/>
    <property type="match status" value="1"/>
</dbReference>
<evidence type="ECO:0000256" key="10">
    <source>
        <dbReference type="ARBA" id="ARBA00049233"/>
    </source>
</evidence>
<keyword evidence="13" id="KW-1185">Reference proteome</keyword>
<dbReference type="InterPro" id="IPR050984">
    <property type="entry name" value="Gfo/Idh/MocA_domain"/>
</dbReference>
<dbReference type="InterPro" id="IPR000683">
    <property type="entry name" value="Gfo/Idh/MocA-like_OxRdtase_N"/>
</dbReference>
<dbReference type="PANTHER" id="PTHR22604:SF105">
    <property type="entry name" value="TRANS-1,2-DIHYDROBENZENE-1,2-DIOL DEHYDROGENASE"/>
    <property type="match status" value="1"/>
</dbReference>
<protein>
    <recommendedName>
        <fullName evidence="5">Trans-1,2-dihydrobenzene-1,2-diol dehydrogenase</fullName>
        <ecNumber evidence="4">1.1.1.179</ecNumber>
        <ecNumber evidence="3">1.3.1.20</ecNumber>
    </recommendedName>
    <alternativeName>
        <fullName evidence="8">D-xylose 1-dehydrogenase</fullName>
    </alternativeName>
    <alternativeName>
        <fullName evidence="7">D-xylose-NADP dehydrogenase</fullName>
    </alternativeName>
    <alternativeName>
        <fullName evidence="6">Dimeric dihydrodiol dehydrogenase</fullName>
    </alternativeName>
</protein>
<reference evidence="12" key="1">
    <citation type="submission" date="2025-08" db="UniProtKB">
        <authorList>
            <consortium name="Ensembl"/>
        </authorList>
    </citation>
    <scope>IDENTIFICATION</scope>
</reference>
<evidence type="ECO:0000256" key="6">
    <source>
        <dbReference type="ARBA" id="ARBA00042926"/>
    </source>
</evidence>
<comment type="catalytic activity">
    <reaction evidence="9">
        <text>(1R,2R)-1,2-dihydrobenzene-1,2-diol + NADP(+) = catechol + NADPH + H(+)</text>
        <dbReference type="Rhea" id="RHEA:16729"/>
        <dbReference type="ChEBI" id="CHEBI:10702"/>
        <dbReference type="ChEBI" id="CHEBI:15378"/>
        <dbReference type="ChEBI" id="CHEBI:18135"/>
        <dbReference type="ChEBI" id="CHEBI:57783"/>
        <dbReference type="ChEBI" id="CHEBI:58349"/>
        <dbReference type="EC" id="1.3.1.20"/>
    </reaction>
</comment>
<evidence type="ECO:0000259" key="11">
    <source>
        <dbReference type="Pfam" id="PF01408"/>
    </source>
</evidence>
<evidence type="ECO:0000313" key="13">
    <source>
        <dbReference type="Proteomes" id="UP000472277"/>
    </source>
</evidence>
<dbReference type="GO" id="GO:0047837">
    <property type="term" value="F:D-xylose 1-dehydrogenase (NADP+) activity"/>
    <property type="evidence" value="ECO:0007669"/>
    <property type="project" value="UniProtKB-EC"/>
</dbReference>
<evidence type="ECO:0000256" key="4">
    <source>
        <dbReference type="ARBA" id="ARBA00038984"/>
    </source>
</evidence>
<dbReference type="EC" id="1.1.1.179" evidence="4"/>
<evidence type="ECO:0000256" key="5">
    <source>
        <dbReference type="ARBA" id="ARBA00040603"/>
    </source>
</evidence>
<evidence type="ECO:0000313" key="12">
    <source>
        <dbReference type="Ensembl" id="ENSSTUP00000025223.1"/>
    </source>
</evidence>
<evidence type="ECO:0000256" key="3">
    <source>
        <dbReference type="ARBA" id="ARBA00038853"/>
    </source>
</evidence>